<dbReference type="PANTHER" id="PTHR30483:SF6">
    <property type="entry name" value="PERIPLASMIC BINDING PROTEIN OF ABC TRANSPORTER FOR NATURAL AMINO ACIDS"/>
    <property type="match status" value="1"/>
</dbReference>
<dbReference type="KEGG" id="ntn:D5366_02880"/>
<feature type="chain" id="PRO_5021345930" evidence="5">
    <location>
        <begin position="22"/>
        <end position="429"/>
    </location>
</feature>
<evidence type="ECO:0000259" key="6">
    <source>
        <dbReference type="Pfam" id="PF13458"/>
    </source>
</evidence>
<dbReference type="GO" id="GO:0006865">
    <property type="term" value="P:amino acid transport"/>
    <property type="evidence" value="ECO:0007669"/>
    <property type="project" value="UniProtKB-KW"/>
</dbReference>
<evidence type="ECO:0000256" key="3">
    <source>
        <dbReference type="ARBA" id="ARBA00022970"/>
    </source>
</evidence>
<proteinExistence type="inferred from homology"/>
<organism evidence="7 8">
    <name type="scientific">Neokomagataea tanensis</name>
    <dbReference type="NCBI Taxonomy" id="661191"/>
    <lineage>
        <taxon>Bacteria</taxon>
        <taxon>Pseudomonadati</taxon>
        <taxon>Pseudomonadota</taxon>
        <taxon>Alphaproteobacteria</taxon>
        <taxon>Acetobacterales</taxon>
        <taxon>Acetobacteraceae</taxon>
        <taxon>Neokomagataea</taxon>
    </lineage>
</organism>
<feature type="signal peptide" evidence="5">
    <location>
        <begin position="1"/>
        <end position="21"/>
    </location>
</feature>
<evidence type="ECO:0000256" key="2">
    <source>
        <dbReference type="ARBA" id="ARBA00022729"/>
    </source>
</evidence>
<dbReference type="PANTHER" id="PTHR30483">
    <property type="entry name" value="LEUCINE-SPECIFIC-BINDING PROTEIN"/>
    <property type="match status" value="1"/>
</dbReference>
<sequence length="429" mass="43541">MPRHFRTFLALGTAFGLAACANNEAGPPIAPSGGNGTSIAQNAPKVGLILPLSGRFGPIGLRMRDAAKLALSSSGAPVLDVQDSNGPGGAAAAAQVALSHGDALLLGPLTATETAAVAPVAASAGKPVLAFTSDSTQARPGVWVMGLTPEQQVRRMVDAARATGRKTFAAFLPDNPLGHAMAEGLTTACRDAALGAPQIVFHTSDEANIHDGLKTLSNIAARQPTAPAATATDTSPAASGPSAIDPTAAQDASQAVAAAAPPVTTAPAQIAPPPFDALLLADTGLALGQVISALQEDHVDTAQVQIMGPALWKAFDAKLGALHGAWYAAPDARDRNGYVARYKAVYGQAPSPVTDFAYDAGALANVVARSGHVDQAALTRSDGFVGVDGLFRLRPDGHVSRNLAVFQIQRVGGSRIVVPASRDVALRPS</sequence>
<evidence type="ECO:0000313" key="7">
    <source>
        <dbReference type="EMBL" id="QDH25797.1"/>
    </source>
</evidence>
<name>A0A4Y6VBF5_9PROT</name>
<evidence type="ECO:0000256" key="5">
    <source>
        <dbReference type="SAM" id="SignalP"/>
    </source>
</evidence>
<dbReference type="InterPro" id="IPR028082">
    <property type="entry name" value="Peripla_BP_I"/>
</dbReference>
<dbReference type="SUPFAM" id="SSF53822">
    <property type="entry name" value="Periplasmic binding protein-like I"/>
    <property type="match status" value="1"/>
</dbReference>
<feature type="domain" description="Leucine-binding protein" evidence="6">
    <location>
        <begin position="45"/>
        <end position="409"/>
    </location>
</feature>
<accession>A0A4Y6VBF5</accession>
<keyword evidence="8" id="KW-1185">Reference proteome</keyword>
<dbReference type="Pfam" id="PF13458">
    <property type="entry name" value="Peripla_BP_6"/>
    <property type="match status" value="1"/>
</dbReference>
<keyword evidence="3" id="KW-0813">Transport</keyword>
<keyword evidence="2 5" id="KW-0732">Signal</keyword>
<dbReference type="InterPro" id="IPR051010">
    <property type="entry name" value="BCAA_transport"/>
</dbReference>
<dbReference type="Gene3D" id="3.40.50.2300">
    <property type="match status" value="3"/>
</dbReference>
<evidence type="ECO:0000256" key="4">
    <source>
        <dbReference type="SAM" id="MobiDB-lite"/>
    </source>
</evidence>
<keyword evidence="3" id="KW-0029">Amino-acid transport</keyword>
<feature type="region of interest" description="Disordered" evidence="4">
    <location>
        <begin position="224"/>
        <end position="256"/>
    </location>
</feature>
<dbReference type="PROSITE" id="PS51257">
    <property type="entry name" value="PROKAR_LIPOPROTEIN"/>
    <property type="match status" value="1"/>
</dbReference>
<protein>
    <submittedName>
        <fullName evidence="7">Penicillin-binding protein activator</fullName>
    </submittedName>
</protein>
<gene>
    <name evidence="7" type="ORF">D5366_02880</name>
</gene>
<evidence type="ECO:0000256" key="1">
    <source>
        <dbReference type="ARBA" id="ARBA00010062"/>
    </source>
</evidence>
<dbReference type="Proteomes" id="UP000317214">
    <property type="component" value="Chromosome"/>
</dbReference>
<evidence type="ECO:0000313" key="8">
    <source>
        <dbReference type="Proteomes" id="UP000317214"/>
    </source>
</evidence>
<dbReference type="InterPro" id="IPR028081">
    <property type="entry name" value="Leu-bd"/>
</dbReference>
<dbReference type="AlphaFoldDB" id="A0A4Y6VBF5"/>
<comment type="similarity">
    <text evidence="1">Belongs to the leucine-binding protein family.</text>
</comment>
<dbReference type="OrthoDB" id="7210494at2"/>
<dbReference type="CDD" id="cd06339">
    <property type="entry name" value="PBP1_YraM_LppC_lipoprotein-like"/>
    <property type="match status" value="1"/>
</dbReference>
<reference evidence="7 8" key="1">
    <citation type="submission" date="2018-09" db="EMBL/GenBank/DDBJ databases">
        <title>The complete genome sequence of Neokomagataea tanensis NBRC 106556(T).</title>
        <authorList>
            <person name="Chua K.-O."/>
            <person name="See-Too W.-S."/>
            <person name="Hong K.-W."/>
            <person name="Yin W.-F."/>
            <person name="Chan K.-G."/>
        </authorList>
    </citation>
    <scope>NUCLEOTIDE SEQUENCE [LARGE SCALE GENOMIC DNA]</scope>
    <source>
        <strain evidence="8">AH13 \ NBRC 106556</strain>
    </source>
</reference>
<dbReference type="EMBL" id="CP032485">
    <property type="protein sequence ID" value="QDH25797.1"/>
    <property type="molecule type" value="Genomic_DNA"/>
</dbReference>